<reference evidence="2" key="1">
    <citation type="submission" date="2021-02" db="EMBL/GenBank/DDBJ databases">
        <authorList>
            <person name="Nowell W R."/>
        </authorList>
    </citation>
    <scope>NUCLEOTIDE SEQUENCE</scope>
</reference>
<keyword evidence="1" id="KW-0175">Coiled coil</keyword>
<feature type="non-terminal residue" evidence="2">
    <location>
        <position position="345"/>
    </location>
</feature>
<accession>A0A815VHP0</accession>
<dbReference type="EMBL" id="CAJNOL010013801">
    <property type="protein sequence ID" value="CAF1665295.1"/>
    <property type="molecule type" value="Genomic_DNA"/>
</dbReference>
<evidence type="ECO:0000313" key="4">
    <source>
        <dbReference type="Proteomes" id="UP000663854"/>
    </source>
</evidence>
<organism evidence="2 4">
    <name type="scientific">Rotaria sordida</name>
    <dbReference type="NCBI Taxonomy" id="392033"/>
    <lineage>
        <taxon>Eukaryota</taxon>
        <taxon>Metazoa</taxon>
        <taxon>Spiralia</taxon>
        <taxon>Gnathifera</taxon>
        <taxon>Rotifera</taxon>
        <taxon>Eurotatoria</taxon>
        <taxon>Bdelloidea</taxon>
        <taxon>Philodinida</taxon>
        <taxon>Philodinidae</taxon>
        <taxon>Rotaria</taxon>
    </lineage>
</organism>
<evidence type="ECO:0000256" key="1">
    <source>
        <dbReference type="SAM" id="Coils"/>
    </source>
</evidence>
<sequence length="345" mass="41368">LRRLQRLLTSKGHRIDFRRGGQLNANFKNLQGKIHNEIERIERVLQRENDFYHLEKELESYLQISSEHFKSGQYQQDKRIDYQAIFDRLQQNEQGLNKLIQLAERLKPELSQYLQTLIKTCQQARGEHEHKVKTQNKLNEELIPINDCFKRLIQELTQPIDLYLSLNYLNHIQDSMAQLNVSIDQRLLRLDQALRDQPNLISSNDKEIRERLNTVEELKHQVKNHLNKRRTILDDIHQRMTQYLKLTADIKTAILYEYSKSFNSVDKLFCYFLLFFSDADFKLAPFFHGYYRNRLDQHDRELHLCCYCSTSLEQICHEQTNRLAEAQKLVEIFRPHLQNNAKRIM</sequence>
<name>A0A815VHP0_9BILA</name>
<comment type="caution">
    <text evidence="2">The sequence shown here is derived from an EMBL/GenBank/DDBJ whole genome shotgun (WGS) entry which is preliminary data.</text>
</comment>
<dbReference type="EMBL" id="CAJNOH010011938">
    <property type="protein sequence ID" value="CAF1530363.1"/>
    <property type="molecule type" value="Genomic_DNA"/>
</dbReference>
<dbReference type="AlphaFoldDB" id="A0A815VHP0"/>
<dbReference type="Proteomes" id="UP000663870">
    <property type="component" value="Unassembled WGS sequence"/>
</dbReference>
<keyword evidence="5" id="KW-1185">Reference proteome</keyword>
<proteinExistence type="predicted"/>
<feature type="coiled-coil region" evidence="1">
    <location>
        <begin position="208"/>
        <end position="235"/>
    </location>
</feature>
<gene>
    <name evidence="3" type="ORF">JXQ802_LOCUS56708</name>
    <name evidence="2" type="ORF">PYM288_LOCUS40134</name>
</gene>
<dbReference type="Proteomes" id="UP000663854">
    <property type="component" value="Unassembled WGS sequence"/>
</dbReference>
<evidence type="ECO:0000313" key="3">
    <source>
        <dbReference type="EMBL" id="CAF1665295.1"/>
    </source>
</evidence>
<evidence type="ECO:0000313" key="5">
    <source>
        <dbReference type="Proteomes" id="UP000663870"/>
    </source>
</evidence>
<protein>
    <submittedName>
        <fullName evidence="2">Uncharacterized protein</fullName>
    </submittedName>
</protein>
<evidence type="ECO:0000313" key="2">
    <source>
        <dbReference type="EMBL" id="CAF1530363.1"/>
    </source>
</evidence>